<dbReference type="AlphaFoldDB" id="A0A371FP12"/>
<proteinExistence type="predicted"/>
<accession>A0A371FP12</accession>
<organism evidence="1 2">
    <name type="scientific">Mucuna pruriens</name>
    <name type="common">Velvet bean</name>
    <name type="synonym">Dolichos pruriens</name>
    <dbReference type="NCBI Taxonomy" id="157652"/>
    <lineage>
        <taxon>Eukaryota</taxon>
        <taxon>Viridiplantae</taxon>
        <taxon>Streptophyta</taxon>
        <taxon>Embryophyta</taxon>
        <taxon>Tracheophyta</taxon>
        <taxon>Spermatophyta</taxon>
        <taxon>Magnoliopsida</taxon>
        <taxon>eudicotyledons</taxon>
        <taxon>Gunneridae</taxon>
        <taxon>Pentapetalae</taxon>
        <taxon>rosids</taxon>
        <taxon>fabids</taxon>
        <taxon>Fabales</taxon>
        <taxon>Fabaceae</taxon>
        <taxon>Papilionoideae</taxon>
        <taxon>50 kb inversion clade</taxon>
        <taxon>NPAAA clade</taxon>
        <taxon>indigoferoid/millettioid clade</taxon>
        <taxon>Phaseoleae</taxon>
        <taxon>Mucuna</taxon>
    </lineage>
</organism>
<dbReference type="OrthoDB" id="113257at2759"/>
<reference evidence="1" key="1">
    <citation type="submission" date="2018-05" db="EMBL/GenBank/DDBJ databases">
        <title>Draft genome of Mucuna pruriens seed.</title>
        <authorList>
            <person name="Nnadi N.E."/>
            <person name="Vos R."/>
            <person name="Hasami M.H."/>
            <person name="Devisetty U.K."/>
            <person name="Aguiy J.C."/>
        </authorList>
    </citation>
    <scope>NUCLEOTIDE SEQUENCE [LARGE SCALE GENOMIC DNA]</scope>
    <source>
        <strain evidence="1">JCA_2017</strain>
    </source>
</reference>
<dbReference type="Proteomes" id="UP000257109">
    <property type="component" value="Unassembled WGS sequence"/>
</dbReference>
<gene>
    <name evidence="1" type="ORF">CR513_39405</name>
</gene>
<name>A0A371FP12_MUCPR</name>
<dbReference type="EMBL" id="QJKJ01008330">
    <property type="protein sequence ID" value="RDX80085.1"/>
    <property type="molecule type" value="Genomic_DNA"/>
</dbReference>
<comment type="caution">
    <text evidence="1">The sequence shown here is derived from an EMBL/GenBank/DDBJ whole genome shotgun (WGS) entry which is preliminary data.</text>
</comment>
<evidence type="ECO:0000313" key="1">
    <source>
        <dbReference type="EMBL" id="RDX80085.1"/>
    </source>
</evidence>
<feature type="non-terminal residue" evidence="1">
    <location>
        <position position="1"/>
    </location>
</feature>
<protein>
    <submittedName>
        <fullName evidence="1">Uncharacterized protein</fullName>
    </submittedName>
</protein>
<keyword evidence="2" id="KW-1185">Reference proteome</keyword>
<evidence type="ECO:0000313" key="2">
    <source>
        <dbReference type="Proteomes" id="UP000257109"/>
    </source>
</evidence>
<sequence length="79" mass="8854">MESISIRPNMSMSYSRNSILKIPKSTSRGRHFIGANLVSWSSKRQGTIALSIAEAENIFQLHNVAHSFCGSSINWRIMT</sequence>